<keyword evidence="1" id="KW-0812">Transmembrane</keyword>
<sequence length="107" mass="12955">MVREAKNLRARTKKFSLHIFRKHAPQSEDFRCVFLRQQVIDRSIEAMAKPYDFHIVWELSYNHVFTIHPRHIILELPPVYPDTALVPFFIMYFSFFGHMISVEYIFH</sequence>
<keyword evidence="1" id="KW-1133">Transmembrane helix</keyword>
<keyword evidence="1" id="KW-0472">Membrane</keyword>
<dbReference type="InterPro" id="IPR012456">
    <property type="entry name" value="DUF1661"/>
</dbReference>
<name>A0AAE9XBX1_PORGN</name>
<evidence type="ECO:0000313" key="2">
    <source>
        <dbReference type="EMBL" id="WCG02938.1"/>
    </source>
</evidence>
<reference evidence="2" key="1">
    <citation type="submission" date="2023-01" db="EMBL/GenBank/DDBJ databases">
        <title>Phages are important unrecognized players in the ecology of the oral pathogen Porphyromonas gingivalis.</title>
        <authorList>
            <person name="Matrishin C.B."/>
            <person name="Kauffman K.M."/>
        </authorList>
    </citation>
    <scope>NUCLEOTIDE SEQUENCE</scope>
    <source>
        <strain evidence="2">ATCC 49417</strain>
    </source>
</reference>
<organism evidence="2 3">
    <name type="scientific">Porphyromonas gingivalis</name>
    <name type="common">Bacteroides gingivalis</name>
    <dbReference type="NCBI Taxonomy" id="837"/>
    <lineage>
        <taxon>Bacteria</taxon>
        <taxon>Pseudomonadati</taxon>
        <taxon>Bacteroidota</taxon>
        <taxon>Bacteroidia</taxon>
        <taxon>Bacteroidales</taxon>
        <taxon>Porphyromonadaceae</taxon>
        <taxon>Porphyromonas</taxon>
    </lineage>
</organism>
<gene>
    <name evidence="2" type="ORF">NY151_09855</name>
</gene>
<accession>A0AAE9XBX1</accession>
<feature type="transmembrane region" description="Helical" evidence="1">
    <location>
        <begin position="84"/>
        <end position="106"/>
    </location>
</feature>
<dbReference type="EMBL" id="CP116614">
    <property type="protein sequence ID" value="WCG02938.1"/>
    <property type="molecule type" value="Genomic_DNA"/>
</dbReference>
<evidence type="ECO:0000256" key="1">
    <source>
        <dbReference type="SAM" id="Phobius"/>
    </source>
</evidence>
<dbReference type="Pfam" id="PF07877">
    <property type="entry name" value="DUF1661"/>
    <property type="match status" value="1"/>
</dbReference>
<proteinExistence type="predicted"/>
<dbReference type="RefSeq" id="WP_043898310.1">
    <property type="nucleotide sequence ID" value="NZ_BAABSH010000015.1"/>
</dbReference>
<dbReference type="AlphaFoldDB" id="A0AAE9XBX1"/>
<protein>
    <submittedName>
        <fullName evidence="2">DUF1661 domain-containing protein</fullName>
    </submittedName>
</protein>
<evidence type="ECO:0000313" key="3">
    <source>
        <dbReference type="Proteomes" id="UP001179501"/>
    </source>
</evidence>
<dbReference type="Proteomes" id="UP001179501">
    <property type="component" value="Chromosome"/>
</dbReference>